<dbReference type="Proteomes" id="UP000054544">
    <property type="component" value="Unassembled WGS sequence"/>
</dbReference>
<keyword evidence="2" id="KW-1185">Reference proteome</keyword>
<name>A0A0D9P125_METAN</name>
<dbReference type="EMBL" id="KE384729">
    <property type="protein sequence ID" value="KJK79954.1"/>
    <property type="molecule type" value="Genomic_DNA"/>
</dbReference>
<reference evidence="2" key="1">
    <citation type="journal article" date="2014" name="BMC Genomics">
        <title>The genome sequence of the biocontrol fungus Metarhizium anisopliae and comparative genomics of Metarhizium species.</title>
        <authorList>
            <person name="Pattemore J.A."/>
            <person name="Hane J.K."/>
            <person name="Williams A.H."/>
            <person name="Wilson B.A."/>
            <person name="Stodart B.J."/>
            <person name="Ash G.J."/>
        </authorList>
    </citation>
    <scope>NUCLEOTIDE SEQUENCE [LARGE SCALE GENOMIC DNA]</scope>
    <source>
        <strain evidence="2">BRIP 53293</strain>
    </source>
</reference>
<sequence>MDKDKNGNKDKIKEIVARTLGDIDMVSAPVAHLESKKIKACLCTLKHGSNYVALESDAHTKVPTRLVIARQSKMTAPTTRHVHQRMLPAQSLKPTGFSYLPEHWQLTTDDTARGRQSHVE</sequence>
<organism evidence="1 2">
    <name type="scientific">Metarhizium anisopliae BRIP 53293</name>
    <dbReference type="NCBI Taxonomy" id="1291518"/>
    <lineage>
        <taxon>Eukaryota</taxon>
        <taxon>Fungi</taxon>
        <taxon>Dikarya</taxon>
        <taxon>Ascomycota</taxon>
        <taxon>Pezizomycotina</taxon>
        <taxon>Sordariomycetes</taxon>
        <taxon>Hypocreomycetidae</taxon>
        <taxon>Hypocreales</taxon>
        <taxon>Clavicipitaceae</taxon>
        <taxon>Metarhizium</taxon>
    </lineage>
</organism>
<protein>
    <submittedName>
        <fullName evidence="1">Uncharacterized protein</fullName>
    </submittedName>
</protein>
<dbReference type="AlphaFoldDB" id="A0A0D9P125"/>
<evidence type="ECO:0000313" key="2">
    <source>
        <dbReference type="Proteomes" id="UP000054544"/>
    </source>
</evidence>
<gene>
    <name evidence="1" type="ORF">H634G_04193</name>
</gene>
<proteinExistence type="predicted"/>
<accession>A0A0D9P125</accession>
<evidence type="ECO:0000313" key="1">
    <source>
        <dbReference type="EMBL" id="KJK79954.1"/>
    </source>
</evidence>